<evidence type="ECO:0000256" key="1">
    <source>
        <dbReference type="ARBA" id="ARBA00004651"/>
    </source>
</evidence>
<feature type="domain" description="MacB-like periplasmic core" evidence="8">
    <location>
        <begin position="25"/>
        <end position="244"/>
    </location>
</feature>
<protein>
    <recommendedName>
        <fullName evidence="11">ABC transporter permease</fullName>
    </recommendedName>
</protein>
<evidence type="ECO:0000256" key="6">
    <source>
        <dbReference type="SAM" id="Phobius"/>
    </source>
</evidence>
<proteinExistence type="predicted"/>
<evidence type="ECO:0000259" key="7">
    <source>
        <dbReference type="Pfam" id="PF02687"/>
    </source>
</evidence>
<sequence length="793" mass="84190">MTRLLHHWLVAWGRNLVANRLLAGIATAGLVIGLAGAILMALVARVPLTYNHVVPAHARTYLAVSVVSAPGMVPDYQQKSPAGAAALIEANVGEVEAAARLLEAEAELRRGGTAQTEAIYWADPDYFDVARFPVLSGDLASALRSGHGLVMTEAMARKHFGRAEALGETIDVAGQPMVLRAVIADLPPGSTDLTAGIFASGLAARSGLALMQADQPGAFSITVRTYIRLRAGIAAEQAGKAIQPVIAGLVPPPVRAAYRLEPVRIDRLALHEGFHPGARERLVIGSVVALLVLLIATANFVNLSVALAERRRREIGIRKANGAGRGHVAGQFLAETVLTLLLATILALAAAEWLLPVVNGFLGTQARLDYVEDPTLLLLLLSAALLLGLAAGAYPALLLSSMPPAATIRGSDVAPAGGGRMRSALVTAQFAILIGLIIATSVVHQQRLFAMREALRMNIDQVLTVTAPCPAAFVAEAEGLPRVRAVSCSSESLLSGNTFLPLEWRGRQLVVHVVSALPSIFALYGVRPLAGTLSALPPHGEKTVTRVVINEAAVRAFGFASPAAAIGEALPVQGASPGGATGAQVVAVVPDFAFQSIEKPIEPTLYLPESPEIWNGGLVSVKLDGRDMPETLSRIDRLWRDTGNAGPIERAFVSEHIERLYASLERNAQLFAVFSGLAIFLACLGLVGLSLSAAQRRTKEIGLRKALGASTRQILTLLLWQLSRPVLLANLLAWPVAWWLMRRWLNGFAERIPLHLWLFPAAGLVALALALVSVATLAYLVARQKPVHALRYE</sequence>
<feature type="transmembrane region" description="Helical" evidence="6">
    <location>
        <begin position="282"/>
        <end position="307"/>
    </location>
</feature>
<evidence type="ECO:0000313" key="10">
    <source>
        <dbReference type="Proteomes" id="UP000241167"/>
    </source>
</evidence>
<evidence type="ECO:0000256" key="2">
    <source>
        <dbReference type="ARBA" id="ARBA00022475"/>
    </source>
</evidence>
<dbReference type="RefSeq" id="WP_106511160.1">
    <property type="nucleotide sequence ID" value="NZ_PXYI01000001.1"/>
</dbReference>
<keyword evidence="3 6" id="KW-0812">Transmembrane</keyword>
<dbReference type="PANTHER" id="PTHR30572">
    <property type="entry name" value="MEMBRANE COMPONENT OF TRANSPORTER-RELATED"/>
    <property type="match status" value="1"/>
</dbReference>
<dbReference type="AlphaFoldDB" id="A0A2P7QYW2"/>
<keyword evidence="4 6" id="KW-1133">Transmembrane helix</keyword>
<dbReference type="OrthoDB" id="9770036at2"/>
<evidence type="ECO:0000256" key="3">
    <source>
        <dbReference type="ARBA" id="ARBA00022692"/>
    </source>
</evidence>
<dbReference type="InterPro" id="IPR003838">
    <property type="entry name" value="ABC3_permease_C"/>
</dbReference>
<feature type="domain" description="ABC3 transporter permease C-terminal" evidence="7">
    <location>
        <begin position="673"/>
        <end position="786"/>
    </location>
</feature>
<dbReference type="Pfam" id="PF12704">
    <property type="entry name" value="MacB_PCD"/>
    <property type="match status" value="1"/>
</dbReference>
<keyword evidence="2" id="KW-1003">Cell membrane</keyword>
<evidence type="ECO:0000259" key="8">
    <source>
        <dbReference type="Pfam" id="PF12704"/>
    </source>
</evidence>
<evidence type="ECO:0000256" key="4">
    <source>
        <dbReference type="ARBA" id="ARBA00022989"/>
    </source>
</evidence>
<accession>A0A2P7QYW2</accession>
<comment type="caution">
    <text evidence="9">The sequence shown here is derived from an EMBL/GenBank/DDBJ whole genome shotgun (WGS) entry which is preliminary data.</text>
</comment>
<feature type="transmembrane region" description="Helical" evidence="6">
    <location>
        <begin position="670"/>
        <end position="693"/>
    </location>
</feature>
<evidence type="ECO:0000256" key="5">
    <source>
        <dbReference type="ARBA" id="ARBA00023136"/>
    </source>
</evidence>
<dbReference type="InterPro" id="IPR050250">
    <property type="entry name" value="Macrolide_Exporter_MacB"/>
</dbReference>
<keyword evidence="5 6" id="KW-0472">Membrane</keyword>
<name>A0A2P7QYW2_9SPHN</name>
<feature type="transmembrane region" description="Helical" evidence="6">
    <location>
        <begin position="424"/>
        <end position="443"/>
    </location>
</feature>
<keyword evidence="10" id="KW-1185">Reference proteome</keyword>
<feature type="transmembrane region" description="Helical" evidence="6">
    <location>
        <begin position="757"/>
        <end position="782"/>
    </location>
</feature>
<reference evidence="9 10" key="1">
    <citation type="submission" date="2018-03" db="EMBL/GenBank/DDBJ databases">
        <title>The draft genome of Sphingosinicella sp. GL-C-18.</title>
        <authorList>
            <person name="Liu L."/>
            <person name="Li L."/>
            <person name="Liang L."/>
            <person name="Zhang X."/>
            <person name="Wang T."/>
        </authorList>
    </citation>
    <scope>NUCLEOTIDE SEQUENCE [LARGE SCALE GENOMIC DNA]</scope>
    <source>
        <strain evidence="9 10">GL-C-18</strain>
    </source>
</reference>
<feature type="domain" description="ABC3 transporter permease C-terminal" evidence="7">
    <location>
        <begin position="287"/>
        <end position="404"/>
    </location>
</feature>
<dbReference type="InterPro" id="IPR025857">
    <property type="entry name" value="MacB_PCD"/>
</dbReference>
<dbReference type="PANTHER" id="PTHR30572:SF18">
    <property type="entry name" value="ABC-TYPE MACROLIDE FAMILY EXPORT SYSTEM PERMEASE COMPONENT 2"/>
    <property type="match status" value="1"/>
</dbReference>
<evidence type="ECO:0008006" key="11">
    <source>
        <dbReference type="Google" id="ProtNLM"/>
    </source>
</evidence>
<feature type="transmembrane region" description="Helical" evidence="6">
    <location>
        <begin position="714"/>
        <end position="737"/>
    </location>
</feature>
<feature type="transmembrane region" description="Helical" evidence="6">
    <location>
        <begin position="328"/>
        <end position="355"/>
    </location>
</feature>
<gene>
    <name evidence="9" type="ORF">C7I55_01770</name>
</gene>
<dbReference type="Pfam" id="PF02687">
    <property type="entry name" value="FtsX"/>
    <property type="match status" value="2"/>
</dbReference>
<evidence type="ECO:0000313" key="9">
    <source>
        <dbReference type="EMBL" id="PSJ43139.1"/>
    </source>
</evidence>
<organism evidence="9 10">
    <name type="scientific">Allosphingosinicella deserti</name>
    <dbReference type="NCBI Taxonomy" id="2116704"/>
    <lineage>
        <taxon>Bacteria</taxon>
        <taxon>Pseudomonadati</taxon>
        <taxon>Pseudomonadota</taxon>
        <taxon>Alphaproteobacteria</taxon>
        <taxon>Sphingomonadales</taxon>
        <taxon>Sphingomonadaceae</taxon>
        <taxon>Allosphingosinicella</taxon>
    </lineage>
</organism>
<dbReference type="GO" id="GO:0005886">
    <property type="term" value="C:plasma membrane"/>
    <property type="evidence" value="ECO:0007669"/>
    <property type="project" value="UniProtKB-SubCell"/>
</dbReference>
<dbReference type="EMBL" id="PXYI01000001">
    <property type="protein sequence ID" value="PSJ43139.1"/>
    <property type="molecule type" value="Genomic_DNA"/>
</dbReference>
<dbReference type="Proteomes" id="UP000241167">
    <property type="component" value="Unassembled WGS sequence"/>
</dbReference>
<feature type="transmembrane region" description="Helical" evidence="6">
    <location>
        <begin position="21"/>
        <end position="44"/>
    </location>
</feature>
<comment type="subcellular location">
    <subcellularLocation>
        <location evidence="1">Cell membrane</location>
        <topology evidence="1">Multi-pass membrane protein</topology>
    </subcellularLocation>
</comment>
<feature type="transmembrane region" description="Helical" evidence="6">
    <location>
        <begin position="375"/>
        <end position="399"/>
    </location>
</feature>
<dbReference type="GO" id="GO:0022857">
    <property type="term" value="F:transmembrane transporter activity"/>
    <property type="evidence" value="ECO:0007669"/>
    <property type="project" value="TreeGrafter"/>
</dbReference>